<evidence type="ECO:0000313" key="5">
    <source>
        <dbReference type="EMBL" id="CAF2050618.1"/>
    </source>
</evidence>
<organism evidence="9 11">
    <name type="scientific">Rotaria magnacalcarata</name>
    <dbReference type="NCBI Taxonomy" id="392030"/>
    <lineage>
        <taxon>Eukaryota</taxon>
        <taxon>Metazoa</taxon>
        <taxon>Spiralia</taxon>
        <taxon>Gnathifera</taxon>
        <taxon>Rotifera</taxon>
        <taxon>Eurotatoria</taxon>
        <taxon>Bdelloidea</taxon>
        <taxon>Philodinida</taxon>
        <taxon>Philodinidae</taxon>
        <taxon>Rotaria</taxon>
    </lineage>
</organism>
<evidence type="ECO:0000256" key="2">
    <source>
        <dbReference type="SAM" id="Phobius"/>
    </source>
</evidence>
<evidence type="ECO:0000313" key="12">
    <source>
        <dbReference type="Proteomes" id="UP000663866"/>
    </source>
</evidence>
<evidence type="ECO:0000313" key="10">
    <source>
        <dbReference type="EMBL" id="CAF4121956.1"/>
    </source>
</evidence>
<dbReference type="EMBL" id="CAJOBG010004688">
    <property type="protein sequence ID" value="CAF4121956.1"/>
    <property type="molecule type" value="Genomic_DNA"/>
</dbReference>
<dbReference type="EMBL" id="CAJNOW010008983">
    <property type="protein sequence ID" value="CAF1551878.1"/>
    <property type="molecule type" value="Genomic_DNA"/>
</dbReference>
<gene>
    <name evidence="7" type="ORF">BYL167_LOCUS2380</name>
    <name evidence="3" type="ORF">CJN711_LOCUS13449</name>
    <name evidence="8" type="ORF">GIL414_LOCUS1847</name>
    <name evidence="4" type="ORF">KQP761_LOCUS17711</name>
    <name evidence="10" type="ORF">OVN521_LOCUS22026</name>
    <name evidence="9" type="ORF">UXM345_LOCUS12158</name>
    <name evidence="5" type="ORF">WKI299_LOCUS10073</name>
    <name evidence="6" type="ORF">XDN619_LOCUS20436</name>
</gene>
<dbReference type="EMBL" id="CAJOBH010000413">
    <property type="protein sequence ID" value="CAF3789753.1"/>
    <property type="molecule type" value="Genomic_DNA"/>
</dbReference>
<dbReference type="Proteomes" id="UP000681967">
    <property type="component" value="Unassembled WGS sequence"/>
</dbReference>
<dbReference type="Proteomes" id="UP000663842">
    <property type="component" value="Unassembled WGS sequence"/>
</dbReference>
<evidence type="ECO:0000313" key="7">
    <source>
        <dbReference type="EMBL" id="CAF3789753.1"/>
    </source>
</evidence>
<keyword evidence="12" id="KW-1185">Reference proteome</keyword>
<evidence type="ECO:0000313" key="3">
    <source>
        <dbReference type="EMBL" id="CAF1229975.1"/>
    </source>
</evidence>
<keyword evidence="2" id="KW-0472">Membrane</keyword>
<evidence type="ECO:0000313" key="8">
    <source>
        <dbReference type="EMBL" id="CAF3814666.1"/>
    </source>
</evidence>
<dbReference type="Proteomes" id="UP000681720">
    <property type="component" value="Unassembled WGS sequence"/>
</dbReference>
<dbReference type="EMBL" id="CAJNOV010005916">
    <property type="protein sequence ID" value="CAF1229975.1"/>
    <property type="molecule type" value="Genomic_DNA"/>
</dbReference>
<dbReference type="Proteomes" id="UP000663834">
    <property type="component" value="Unassembled WGS sequence"/>
</dbReference>
<evidence type="ECO:0000313" key="6">
    <source>
        <dbReference type="EMBL" id="CAF2109354.1"/>
    </source>
</evidence>
<dbReference type="EMBL" id="CAJOBJ010000326">
    <property type="protein sequence ID" value="CAF3814666.1"/>
    <property type="molecule type" value="Genomic_DNA"/>
</dbReference>
<proteinExistence type="predicted"/>
<dbReference type="Proteomes" id="UP000663855">
    <property type="component" value="Unassembled WGS sequence"/>
</dbReference>
<evidence type="ECO:0000256" key="1">
    <source>
        <dbReference type="SAM" id="MobiDB-lite"/>
    </source>
</evidence>
<dbReference type="EMBL" id="CAJNRG010009012">
    <property type="protein sequence ID" value="CAF2109354.1"/>
    <property type="molecule type" value="Genomic_DNA"/>
</dbReference>
<name>A0A819JNC4_9BILA</name>
<dbReference type="Proteomes" id="UP000663887">
    <property type="component" value="Unassembled WGS sequence"/>
</dbReference>
<feature type="transmembrane region" description="Helical" evidence="2">
    <location>
        <begin position="65"/>
        <end position="92"/>
    </location>
</feature>
<reference evidence="9" key="1">
    <citation type="submission" date="2021-02" db="EMBL/GenBank/DDBJ databases">
        <authorList>
            <person name="Nowell W R."/>
        </authorList>
    </citation>
    <scope>NUCLEOTIDE SEQUENCE</scope>
</reference>
<dbReference type="Proteomes" id="UP000663856">
    <property type="component" value="Unassembled WGS sequence"/>
</dbReference>
<comment type="caution">
    <text evidence="9">The sequence shown here is derived from an EMBL/GenBank/DDBJ whole genome shotgun (WGS) entry which is preliminary data.</text>
</comment>
<evidence type="ECO:0000313" key="4">
    <source>
        <dbReference type="EMBL" id="CAF1551878.1"/>
    </source>
</evidence>
<sequence length="103" mass="11397">MNQTQNNRYFRSPVSPSQISAPSMDRYSSSLTPSTVRRKKSSSMAFDQALKKNTSKMKSRLCSMFNFMIPLIIVCAFTVVALILYGVIAAIIKEAVATGIIII</sequence>
<evidence type="ECO:0000313" key="9">
    <source>
        <dbReference type="EMBL" id="CAF3930396.1"/>
    </source>
</evidence>
<accession>A0A819JNC4</accession>
<dbReference type="EMBL" id="CAJNRF010003450">
    <property type="protein sequence ID" value="CAF2050618.1"/>
    <property type="molecule type" value="Genomic_DNA"/>
</dbReference>
<feature type="compositionally biased region" description="Polar residues" evidence="1">
    <location>
        <begin position="1"/>
        <end position="35"/>
    </location>
</feature>
<dbReference type="Proteomes" id="UP000663866">
    <property type="component" value="Unassembled WGS sequence"/>
</dbReference>
<evidence type="ECO:0000313" key="11">
    <source>
        <dbReference type="Proteomes" id="UP000663842"/>
    </source>
</evidence>
<keyword evidence="2" id="KW-0812">Transmembrane</keyword>
<keyword evidence="2" id="KW-1133">Transmembrane helix</keyword>
<protein>
    <submittedName>
        <fullName evidence="9">Uncharacterized protein</fullName>
    </submittedName>
</protein>
<dbReference type="EMBL" id="CAJOBF010001251">
    <property type="protein sequence ID" value="CAF3930396.1"/>
    <property type="molecule type" value="Genomic_DNA"/>
</dbReference>
<dbReference type="AlphaFoldDB" id="A0A819JNC4"/>
<feature type="region of interest" description="Disordered" evidence="1">
    <location>
        <begin position="1"/>
        <end position="43"/>
    </location>
</feature>